<keyword evidence="3" id="KW-1185">Reference proteome</keyword>
<keyword evidence="1" id="KW-1133">Transmembrane helix</keyword>
<sequence length="145" mass="15498">MLNTRAAATQPGFGRSAAGHPAGMSRAVESVVWWAVLVGVWLTTLSTVNWQDLLVAAVLAVPCAIIATLVRQVYDGRWRLSSAWRLPVDIARGSAALFSRRAGLRRIPVSTLRKGVKMVVVSASPGTVVLDDKDDALLVHALGDE</sequence>
<proteinExistence type="predicted"/>
<evidence type="ECO:0000313" key="3">
    <source>
        <dbReference type="Proteomes" id="UP001589810"/>
    </source>
</evidence>
<reference evidence="2 3" key="1">
    <citation type="submission" date="2024-09" db="EMBL/GenBank/DDBJ databases">
        <authorList>
            <person name="Sun Q."/>
            <person name="Mori K."/>
        </authorList>
    </citation>
    <scope>NUCLEOTIDE SEQUENCE [LARGE SCALE GENOMIC DNA]</scope>
    <source>
        <strain evidence="2 3">TBRC 1432</strain>
    </source>
</reference>
<feature type="transmembrane region" description="Helical" evidence="1">
    <location>
        <begin position="54"/>
        <end position="74"/>
    </location>
</feature>
<evidence type="ECO:0000256" key="1">
    <source>
        <dbReference type="SAM" id="Phobius"/>
    </source>
</evidence>
<dbReference type="RefSeq" id="WP_273940764.1">
    <property type="nucleotide sequence ID" value="NZ_CP097263.1"/>
</dbReference>
<organism evidence="2 3">
    <name type="scientific">Kutzneria chonburiensis</name>
    <dbReference type="NCBI Taxonomy" id="1483604"/>
    <lineage>
        <taxon>Bacteria</taxon>
        <taxon>Bacillati</taxon>
        <taxon>Actinomycetota</taxon>
        <taxon>Actinomycetes</taxon>
        <taxon>Pseudonocardiales</taxon>
        <taxon>Pseudonocardiaceae</taxon>
        <taxon>Kutzneria</taxon>
    </lineage>
</organism>
<name>A0ABV6N7U6_9PSEU</name>
<accession>A0ABV6N7U6</accession>
<evidence type="ECO:0000313" key="2">
    <source>
        <dbReference type="EMBL" id="MFC0548599.1"/>
    </source>
</evidence>
<gene>
    <name evidence="2" type="ORF">ACFFH7_44330</name>
</gene>
<keyword evidence="1" id="KW-0472">Membrane</keyword>
<dbReference type="Proteomes" id="UP001589810">
    <property type="component" value="Unassembled WGS sequence"/>
</dbReference>
<protein>
    <submittedName>
        <fullName evidence="2">Uncharacterized protein</fullName>
    </submittedName>
</protein>
<feature type="transmembrane region" description="Helical" evidence="1">
    <location>
        <begin position="31"/>
        <end position="48"/>
    </location>
</feature>
<keyword evidence="1" id="KW-0812">Transmembrane</keyword>
<dbReference type="EMBL" id="JBHLUD010000017">
    <property type="protein sequence ID" value="MFC0548599.1"/>
    <property type="molecule type" value="Genomic_DNA"/>
</dbReference>
<comment type="caution">
    <text evidence="2">The sequence shown here is derived from an EMBL/GenBank/DDBJ whole genome shotgun (WGS) entry which is preliminary data.</text>
</comment>